<dbReference type="InterPro" id="IPR027434">
    <property type="entry name" value="Homing_endonucl"/>
</dbReference>
<dbReference type="InterPro" id="IPR004860">
    <property type="entry name" value="LAGLIDADG_dom"/>
</dbReference>
<name>X1MJM8_9ZZZZ</name>
<dbReference type="Gene3D" id="3.10.28.10">
    <property type="entry name" value="Homing endonucleases"/>
    <property type="match status" value="1"/>
</dbReference>
<dbReference type="SUPFAM" id="SSF55608">
    <property type="entry name" value="Homing endonucleases"/>
    <property type="match status" value="1"/>
</dbReference>
<feature type="domain" description="Homing endonuclease LAGLIDADG" evidence="1">
    <location>
        <begin position="8"/>
        <end position="116"/>
    </location>
</feature>
<dbReference type="Pfam" id="PF00961">
    <property type="entry name" value="LAGLIDADG_1"/>
    <property type="match status" value="1"/>
</dbReference>
<evidence type="ECO:0000313" key="2">
    <source>
        <dbReference type="EMBL" id="GAI06564.1"/>
    </source>
</evidence>
<dbReference type="AlphaFoldDB" id="X1MJM8"/>
<gene>
    <name evidence="2" type="ORF">S06H3_17352</name>
</gene>
<accession>X1MJM8</accession>
<organism evidence="2">
    <name type="scientific">marine sediment metagenome</name>
    <dbReference type="NCBI Taxonomy" id="412755"/>
    <lineage>
        <taxon>unclassified sequences</taxon>
        <taxon>metagenomes</taxon>
        <taxon>ecological metagenomes</taxon>
    </lineage>
</organism>
<protein>
    <recommendedName>
        <fullName evidence="1">Homing endonuclease LAGLIDADG domain-containing protein</fullName>
    </recommendedName>
</protein>
<proteinExistence type="predicted"/>
<reference evidence="2" key="1">
    <citation type="journal article" date="2014" name="Front. Microbiol.">
        <title>High frequency of phylogenetically diverse reductive dehalogenase-homologous genes in deep subseafloor sedimentary metagenomes.</title>
        <authorList>
            <person name="Kawai M."/>
            <person name="Futagami T."/>
            <person name="Toyoda A."/>
            <person name="Takaki Y."/>
            <person name="Nishi S."/>
            <person name="Hori S."/>
            <person name="Arai W."/>
            <person name="Tsubouchi T."/>
            <person name="Morono Y."/>
            <person name="Uchiyama I."/>
            <person name="Ito T."/>
            <person name="Fujiyama A."/>
            <person name="Inagaki F."/>
            <person name="Takami H."/>
        </authorList>
    </citation>
    <scope>NUCLEOTIDE SEQUENCE</scope>
    <source>
        <strain evidence="2">Expedition CK06-06</strain>
    </source>
</reference>
<evidence type="ECO:0000259" key="1">
    <source>
        <dbReference type="Pfam" id="PF00961"/>
    </source>
</evidence>
<sequence length="189" mass="22750">SEFDKGWILGFIEGEASFTNDIQGGRAPKGKEPVHIPRFTVNQTNKTPLEFLMSFFGGGHIYKRNYQGKDYWSSRKSTRYDYFVTDRATLEKVREFCDGKLKHPGKRLQFKRWKKLFSNYVGEEGQKEMARQEMISRWKDPKYREKMRKAHIKRWDDEGRKRMSEALKKLWADPEYREMQKVARRKKHE</sequence>
<dbReference type="EMBL" id="BARV01008664">
    <property type="protein sequence ID" value="GAI06564.1"/>
    <property type="molecule type" value="Genomic_DNA"/>
</dbReference>
<dbReference type="GO" id="GO:0004519">
    <property type="term" value="F:endonuclease activity"/>
    <property type="evidence" value="ECO:0007669"/>
    <property type="project" value="InterPro"/>
</dbReference>
<comment type="caution">
    <text evidence="2">The sequence shown here is derived from an EMBL/GenBank/DDBJ whole genome shotgun (WGS) entry which is preliminary data.</text>
</comment>
<feature type="non-terminal residue" evidence="2">
    <location>
        <position position="1"/>
    </location>
</feature>